<dbReference type="NCBIfam" id="TIGR03725">
    <property type="entry name" value="T6A_YeaZ"/>
    <property type="match status" value="1"/>
</dbReference>
<evidence type="ECO:0000259" key="1">
    <source>
        <dbReference type="Pfam" id="PF00814"/>
    </source>
</evidence>
<dbReference type="Gene3D" id="3.30.420.40">
    <property type="match status" value="2"/>
</dbReference>
<dbReference type="InterPro" id="IPR000905">
    <property type="entry name" value="Gcp-like_dom"/>
</dbReference>
<evidence type="ECO:0000313" key="3">
    <source>
        <dbReference type="Proteomes" id="UP000183180"/>
    </source>
</evidence>
<dbReference type="GO" id="GO:0002949">
    <property type="term" value="P:tRNA threonylcarbamoyladenosine modification"/>
    <property type="evidence" value="ECO:0007669"/>
    <property type="project" value="InterPro"/>
</dbReference>
<reference evidence="2 3" key="1">
    <citation type="submission" date="2016-10" db="EMBL/GenBank/DDBJ databases">
        <authorList>
            <person name="de Groot N.N."/>
        </authorList>
    </citation>
    <scope>NUCLEOTIDE SEQUENCE [LARGE SCALE GENOMIC DNA]</scope>
    <source>
        <strain evidence="2 3">DSM 44215</strain>
    </source>
</reference>
<proteinExistence type="predicted"/>
<protein>
    <submittedName>
        <fullName evidence="2">tRNA threonylcarbamoyl adenosine modification protein YeaZ</fullName>
    </submittedName>
</protein>
<dbReference type="EMBL" id="FNLM01000034">
    <property type="protein sequence ID" value="SDU53831.1"/>
    <property type="molecule type" value="Genomic_DNA"/>
</dbReference>
<dbReference type="PANTHER" id="PTHR11735:SF11">
    <property type="entry name" value="TRNA THREONYLCARBAMOYLADENOSINE BIOSYNTHESIS PROTEIN TSAB"/>
    <property type="match status" value="1"/>
</dbReference>
<dbReference type="AlphaFoldDB" id="A0A1H2JCD7"/>
<accession>A0A1H2JCD7</accession>
<dbReference type="CDD" id="cd24032">
    <property type="entry name" value="ASKHA_NBD_TsaB"/>
    <property type="match status" value="1"/>
</dbReference>
<dbReference type="Proteomes" id="UP000183180">
    <property type="component" value="Unassembled WGS sequence"/>
</dbReference>
<sequence>MSSAERGVDAARTVLAIDTATDSVVTGVVELTGETIADVRVLAERVVTDHRRHAELLTTLIAECLAESGISRDALSAVVVGCGPGPFTGLRVGMATGAAFADALGIPAYGVCSLDALALETIPPAASPDVLVVTDARRREVYWALYRDGARVRGPEVTAPAAVAEELSAVFTAGEVGAVSGSAAHLELVGWTGAPPQVTVPSARGLVAAAASAIEAGGVPEPLVPLYLRRPDAVEQRARKLGAAR</sequence>
<dbReference type="PANTHER" id="PTHR11735">
    <property type="entry name" value="TRNA N6-ADENOSINE THREONYLCARBAMOYLTRANSFERASE"/>
    <property type="match status" value="1"/>
</dbReference>
<dbReference type="Pfam" id="PF00814">
    <property type="entry name" value="TsaD"/>
    <property type="match status" value="1"/>
</dbReference>
<dbReference type="GO" id="GO:0005829">
    <property type="term" value="C:cytosol"/>
    <property type="evidence" value="ECO:0007669"/>
    <property type="project" value="TreeGrafter"/>
</dbReference>
<feature type="domain" description="Gcp-like" evidence="1">
    <location>
        <begin position="50"/>
        <end position="157"/>
    </location>
</feature>
<gene>
    <name evidence="2" type="ORF">SAMN04488548_1341952</name>
</gene>
<dbReference type="InterPro" id="IPR022496">
    <property type="entry name" value="T6A_TsaB"/>
</dbReference>
<dbReference type="STRING" id="158898.SAMN04488548_1341952"/>
<name>A0A1H2JCD7_9ACTN</name>
<dbReference type="OrthoDB" id="9809995at2"/>
<dbReference type="SUPFAM" id="SSF53067">
    <property type="entry name" value="Actin-like ATPase domain"/>
    <property type="match status" value="2"/>
</dbReference>
<dbReference type="RefSeq" id="WP_074850240.1">
    <property type="nucleotide sequence ID" value="NZ_FNLM01000034.1"/>
</dbReference>
<organism evidence="2 3">
    <name type="scientific">Gordonia westfalica</name>
    <dbReference type="NCBI Taxonomy" id="158898"/>
    <lineage>
        <taxon>Bacteria</taxon>
        <taxon>Bacillati</taxon>
        <taxon>Actinomycetota</taxon>
        <taxon>Actinomycetes</taxon>
        <taxon>Mycobacteriales</taxon>
        <taxon>Gordoniaceae</taxon>
        <taxon>Gordonia</taxon>
    </lineage>
</organism>
<evidence type="ECO:0000313" key="2">
    <source>
        <dbReference type="EMBL" id="SDU53831.1"/>
    </source>
</evidence>
<dbReference type="InterPro" id="IPR043129">
    <property type="entry name" value="ATPase_NBD"/>
</dbReference>